<dbReference type="Pfam" id="PF14054">
    <property type="entry name" value="DUF4249"/>
    <property type="match status" value="1"/>
</dbReference>
<dbReference type="Proteomes" id="UP001164705">
    <property type="component" value="Chromosome"/>
</dbReference>
<reference evidence="1" key="1">
    <citation type="submission" date="2022-11" db="EMBL/GenBank/DDBJ databases">
        <title>Lacinutrix neustonica HL-RS19T sp. nov., isolated from the surface microlayer sample of brackish Lake Shihwa.</title>
        <authorList>
            <person name="Choi J.Y."/>
            <person name="Hwang C.Y."/>
        </authorList>
    </citation>
    <scope>NUCLEOTIDE SEQUENCE</scope>
    <source>
        <strain evidence="1">HL-RS19</strain>
    </source>
</reference>
<dbReference type="InterPro" id="IPR025345">
    <property type="entry name" value="DUF4249"/>
</dbReference>
<accession>A0A9E8MW26</accession>
<dbReference type="KEGG" id="lnu:N7U66_02325"/>
<name>A0A9E8MW26_9FLAO</name>
<gene>
    <name evidence="1" type="ORF">N7U66_02325</name>
</gene>
<dbReference type="AlphaFoldDB" id="A0A9E8MW26"/>
<organism evidence="1 2">
    <name type="scientific">Lacinutrix neustonica</name>
    <dbReference type="NCBI Taxonomy" id="2980107"/>
    <lineage>
        <taxon>Bacteria</taxon>
        <taxon>Pseudomonadati</taxon>
        <taxon>Bacteroidota</taxon>
        <taxon>Flavobacteriia</taxon>
        <taxon>Flavobacteriales</taxon>
        <taxon>Flavobacteriaceae</taxon>
        <taxon>Lacinutrix</taxon>
    </lineage>
</organism>
<keyword evidence="2" id="KW-1185">Reference proteome</keyword>
<protein>
    <submittedName>
        <fullName evidence="1">DUF4249 domain-containing protein</fullName>
    </submittedName>
</protein>
<dbReference type="EMBL" id="CP113088">
    <property type="protein sequence ID" value="WAC02558.1"/>
    <property type="molecule type" value="Genomic_DNA"/>
</dbReference>
<proteinExistence type="predicted"/>
<dbReference type="RefSeq" id="WP_267677155.1">
    <property type="nucleotide sequence ID" value="NZ_CP113088.1"/>
</dbReference>
<evidence type="ECO:0000313" key="1">
    <source>
        <dbReference type="EMBL" id="WAC02558.1"/>
    </source>
</evidence>
<evidence type="ECO:0000313" key="2">
    <source>
        <dbReference type="Proteomes" id="UP001164705"/>
    </source>
</evidence>
<sequence length="317" mass="36444">MRKILNVIFIATLLICFNCIEEIELETQDFESVLVVEGTITNAFKFQEIKLSRTYLLEGNEQKLENNANVQILDNQGNLYTFTQNLEGVYVSNIEFEAVPNMGYTLNITTSNGKQYKSTETKLTPISQIDSLYVEYNEGEENEVQILVDSDNAPNGAKYFRYEYEETSKVIVPYYSNFNAIVTNVVDNLIEFEYEIVLVDKTEEQRICYTTNSSFEIIQTSTTQFDNNTVNRFPVRTIDKENSVLRERYSILVKQYSQSLEAYNFYKIIHDLSVSESLLSENQPGYVIGNLISINDNVEKIVGYFDVASVSSEKTIF</sequence>